<evidence type="ECO:0000313" key="10">
    <source>
        <dbReference type="Proteomes" id="UP001055804"/>
    </source>
</evidence>
<evidence type="ECO:0000256" key="7">
    <source>
        <dbReference type="ARBA" id="ARBA00024033"/>
    </source>
</evidence>
<evidence type="ECO:0000256" key="2">
    <source>
        <dbReference type="ARBA" id="ARBA00022475"/>
    </source>
</evidence>
<keyword evidence="6 8" id="KW-0472">Membrane</keyword>
<reference evidence="9" key="1">
    <citation type="submission" date="2022-06" db="EMBL/GenBank/DDBJ databases">
        <title>Isolation and Genomics of Futiania mangrovii gen. nov., sp. nov., a Rare and Metabolically-versatile member in the Class Alphaproteobacteria.</title>
        <authorList>
            <person name="Liu L."/>
            <person name="Huang W.-C."/>
            <person name="Pan J."/>
            <person name="Li J."/>
            <person name="Huang Y."/>
            <person name="Du H."/>
            <person name="Liu Y."/>
            <person name="Li M."/>
        </authorList>
    </citation>
    <scope>NUCLEOTIDE SEQUENCE</scope>
    <source>
        <strain evidence="9">FT118</strain>
    </source>
</reference>
<feature type="transmembrane region" description="Helical" evidence="8">
    <location>
        <begin position="101"/>
        <end position="126"/>
    </location>
</feature>
<feature type="transmembrane region" description="Helical" evidence="8">
    <location>
        <begin position="299"/>
        <end position="317"/>
    </location>
</feature>
<evidence type="ECO:0000313" key="9">
    <source>
        <dbReference type="EMBL" id="MCP1336377.1"/>
    </source>
</evidence>
<comment type="subcellular location">
    <subcellularLocation>
        <location evidence="1">Cell membrane</location>
        <topology evidence="1">Multi-pass membrane protein</topology>
    </subcellularLocation>
</comment>
<accession>A0A9J6PCT9</accession>
<feature type="transmembrane region" description="Helical" evidence="8">
    <location>
        <begin position="138"/>
        <end position="156"/>
    </location>
</feature>
<evidence type="ECO:0000256" key="8">
    <source>
        <dbReference type="SAM" id="Phobius"/>
    </source>
</evidence>
<name>A0A9J6PCT9_9PROT</name>
<feature type="transmembrane region" description="Helical" evidence="8">
    <location>
        <begin position="323"/>
        <end position="340"/>
    </location>
</feature>
<evidence type="ECO:0000256" key="3">
    <source>
        <dbReference type="ARBA" id="ARBA00022679"/>
    </source>
</evidence>
<dbReference type="InterPro" id="IPR018584">
    <property type="entry name" value="GT87"/>
</dbReference>
<evidence type="ECO:0000256" key="5">
    <source>
        <dbReference type="ARBA" id="ARBA00022989"/>
    </source>
</evidence>
<gene>
    <name evidence="9" type="ORF">NJQ99_08170</name>
</gene>
<feature type="transmembrane region" description="Helical" evidence="8">
    <location>
        <begin position="16"/>
        <end position="40"/>
    </location>
</feature>
<dbReference type="EMBL" id="JAMZFT010000002">
    <property type="protein sequence ID" value="MCP1336377.1"/>
    <property type="molecule type" value="Genomic_DNA"/>
</dbReference>
<dbReference type="GO" id="GO:0005886">
    <property type="term" value="C:plasma membrane"/>
    <property type="evidence" value="ECO:0007669"/>
    <property type="project" value="UniProtKB-SubCell"/>
</dbReference>
<dbReference type="Proteomes" id="UP001055804">
    <property type="component" value="Unassembled WGS sequence"/>
</dbReference>
<proteinExistence type="inferred from homology"/>
<feature type="transmembrane region" description="Helical" evidence="8">
    <location>
        <begin position="347"/>
        <end position="365"/>
    </location>
</feature>
<dbReference type="GO" id="GO:0016758">
    <property type="term" value="F:hexosyltransferase activity"/>
    <property type="evidence" value="ECO:0007669"/>
    <property type="project" value="InterPro"/>
</dbReference>
<protein>
    <submittedName>
        <fullName evidence="9">DUF2029 domain-containing protein</fullName>
    </submittedName>
</protein>
<dbReference type="Pfam" id="PF09594">
    <property type="entry name" value="GT87"/>
    <property type="match status" value="1"/>
</dbReference>
<feature type="transmembrane region" description="Helical" evidence="8">
    <location>
        <begin position="209"/>
        <end position="229"/>
    </location>
</feature>
<keyword evidence="5 8" id="KW-1133">Transmembrane helix</keyword>
<sequence>MAPIPAPLFDADRMRVYPWIFAAAYLVSAIALVMASSGGIDPWGKPLGYDFITFWSAGHLTLEGRPEAAFDAYEILAAQQVAVPQNTSIFLWHYPPTYQLLVAPLALVPYFASYLLFTGLTLAAYLLTVSRLLDQKGAVMLVLAAGGTWMCVFHGQNSMLSAALFAGIALTIGRRPVLAGVLIGLLAYKPQLGLLIPFALIVTGQWRTFAAAAATTLVFAGGATLAFGLDLWRAFLDNMPLVGTLLESGFLPWEKIPSLFVTLRLLGVPEGLAYAAHWTLAAAAALTAIAVWRKAGPGPLSVAVLVLATLLMTPYLFDYEFAIVSVPLVIAATHMARAGASRAEKAVLLFAYFAPFLMIFGVKAANLQLGFFALLALFAVTVHRALAEARTREAAHPAAAAA</sequence>
<evidence type="ECO:0000256" key="1">
    <source>
        <dbReference type="ARBA" id="ARBA00004651"/>
    </source>
</evidence>
<keyword evidence="2" id="KW-1003">Cell membrane</keyword>
<evidence type="ECO:0000256" key="4">
    <source>
        <dbReference type="ARBA" id="ARBA00022692"/>
    </source>
</evidence>
<feature type="transmembrane region" description="Helical" evidence="8">
    <location>
        <begin position="272"/>
        <end position="292"/>
    </location>
</feature>
<keyword evidence="4 8" id="KW-0812">Transmembrane</keyword>
<comment type="caution">
    <text evidence="9">The sequence shown here is derived from an EMBL/GenBank/DDBJ whole genome shotgun (WGS) entry which is preliminary data.</text>
</comment>
<dbReference type="AlphaFoldDB" id="A0A9J6PCT9"/>
<comment type="similarity">
    <text evidence="7">Belongs to the glycosyltransferase 87 family.</text>
</comment>
<keyword evidence="10" id="KW-1185">Reference proteome</keyword>
<organism evidence="9 10">
    <name type="scientific">Futiania mangrovi</name>
    <dbReference type="NCBI Taxonomy" id="2959716"/>
    <lineage>
        <taxon>Bacteria</taxon>
        <taxon>Pseudomonadati</taxon>
        <taxon>Pseudomonadota</taxon>
        <taxon>Alphaproteobacteria</taxon>
        <taxon>Futianiales</taxon>
        <taxon>Futianiaceae</taxon>
        <taxon>Futiania</taxon>
    </lineage>
</organism>
<evidence type="ECO:0000256" key="6">
    <source>
        <dbReference type="ARBA" id="ARBA00023136"/>
    </source>
</evidence>
<keyword evidence="3" id="KW-0808">Transferase</keyword>
<dbReference type="RefSeq" id="WP_269332338.1">
    <property type="nucleotide sequence ID" value="NZ_JAMZFT010000002.1"/>
</dbReference>